<keyword evidence="3" id="KW-1185">Reference proteome</keyword>
<dbReference type="GO" id="GO:0005737">
    <property type="term" value="C:cytoplasm"/>
    <property type="evidence" value="ECO:0007669"/>
    <property type="project" value="TreeGrafter"/>
</dbReference>
<gene>
    <name evidence="2" type="ORF">EHS89_16195</name>
</gene>
<sequence length="323" mass="35665">MHQDSDFIEALINKFKDTEGRTMDYQYFTTDVFTNKKFSGAAIAVFPDARGLTDQSMLQLAREINQLQTVFVDTSTTAEHPRLKVFSPQGEAPVGSHTSVAAAHVLAKLGASTEARDAFVFEHNSGFIKAHVDKVEQQPVFTQISLSTVPIIDHYTPTVSEIADMLMLTINDIEQLRYNSMQVATDTRYLIVPLRSLKALKQAKFNLAAWGRTSAASSLVEEILLFSTETEQDIANFHFRLVGPDIANHSNPAVGSAIPAFSAYLCADKKTRTGTHMYSVERGYSVSRQSILNVEFDHKDEPELTVRIGGEVVISTQGSVSVD</sequence>
<proteinExistence type="inferred from homology"/>
<dbReference type="PANTHER" id="PTHR13774">
    <property type="entry name" value="PHENAZINE BIOSYNTHESIS PROTEIN"/>
    <property type="match status" value="1"/>
</dbReference>
<organism evidence="2 3">
    <name type="scientific">Amphritea balenae</name>
    <dbReference type="NCBI Taxonomy" id="452629"/>
    <lineage>
        <taxon>Bacteria</taxon>
        <taxon>Pseudomonadati</taxon>
        <taxon>Pseudomonadota</taxon>
        <taxon>Gammaproteobacteria</taxon>
        <taxon>Oceanospirillales</taxon>
        <taxon>Oceanospirillaceae</taxon>
        <taxon>Amphritea</taxon>
    </lineage>
</organism>
<dbReference type="AlphaFoldDB" id="A0A3P1SKA3"/>
<protein>
    <submittedName>
        <fullName evidence="2">PhzF family phenazine biosynthesis protein</fullName>
    </submittedName>
</protein>
<dbReference type="Gene3D" id="3.10.310.10">
    <property type="entry name" value="Diaminopimelate Epimerase, Chain A, domain 1"/>
    <property type="match status" value="2"/>
</dbReference>
<reference evidence="2 3" key="1">
    <citation type="submission" date="2018-11" db="EMBL/GenBank/DDBJ databases">
        <title>The draft genome sequence of Amphritea balenae JAMM 1525T.</title>
        <authorList>
            <person name="Fang Z."/>
            <person name="Zhang Y."/>
            <person name="Han X."/>
        </authorList>
    </citation>
    <scope>NUCLEOTIDE SEQUENCE [LARGE SCALE GENOMIC DNA]</scope>
    <source>
        <strain evidence="2 3">JAMM 1525</strain>
    </source>
</reference>
<name>A0A3P1SKA3_9GAMM</name>
<evidence type="ECO:0000256" key="1">
    <source>
        <dbReference type="ARBA" id="ARBA00008270"/>
    </source>
</evidence>
<dbReference type="PANTHER" id="PTHR13774:SF32">
    <property type="entry name" value="ANTISENSE-ENHANCING SEQUENCE 1"/>
    <property type="match status" value="1"/>
</dbReference>
<comment type="similarity">
    <text evidence="1">Belongs to the PhzF family.</text>
</comment>
<dbReference type="GO" id="GO:0016853">
    <property type="term" value="F:isomerase activity"/>
    <property type="evidence" value="ECO:0007669"/>
    <property type="project" value="TreeGrafter"/>
</dbReference>
<dbReference type="SUPFAM" id="SSF54506">
    <property type="entry name" value="Diaminopimelate epimerase-like"/>
    <property type="match status" value="1"/>
</dbReference>
<dbReference type="PIRSF" id="PIRSF016184">
    <property type="entry name" value="PhzC_PhzF"/>
    <property type="match status" value="1"/>
</dbReference>
<dbReference type="Proteomes" id="UP000267535">
    <property type="component" value="Unassembled WGS sequence"/>
</dbReference>
<evidence type="ECO:0000313" key="3">
    <source>
        <dbReference type="Proteomes" id="UP000267535"/>
    </source>
</evidence>
<dbReference type="Pfam" id="PF02567">
    <property type="entry name" value="PhzC-PhzF"/>
    <property type="match status" value="1"/>
</dbReference>
<accession>A0A3P1SKA3</accession>
<comment type="caution">
    <text evidence="2">The sequence shown here is derived from an EMBL/GenBank/DDBJ whole genome shotgun (WGS) entry which is preliminary data.</text>
</comment>
<dbReference type="EMBL" id="RQXV01000010">
    <property type="protein sequence ID" value="RRC97721.1"/>
    <property type="molecule type" value="Genomic_DNA"/>
</dbReference>
<dbReference type="InterPro" id="IPR003719">
    <property type="entry name" value="Phenazine_PhzF-like"/>
</dbReference>
<dbReference type="NCBIfam" id="TIGR00654">
    <property type="entry name" value="PhzF_family"/>
    <property type="match status" value="1"/>
</dbReference>
<evidence type="ECO:0000313" key="2">
    <source>
        <dbReference type="EMBL" id="RRC97721.1"/>
    </source>
</evidence>
<dbReference type="OrthoDB" id="9788221at2"/>